<name>A0AAE7NPY5_9BRAD</name>
<dbReference type="Proteomes" id="UP000594015">
    <property type="component" value="Chromosome"/>
</dbReference>
<evidence type="ECO:0000313" key="1">
    <source>
        <dbReference type="EMBL" id="QOZ66514.1"/>
    </source>
</evidence>
<sequence>MYTEVVPALKKRAGSEDLSISLTQFWTLPDISARAVLSESYRNAFGISVYWRPPRSMVGAPSF</sequence>
<reference evidence="1 2" key="1">
    <citation type="submission" date="2018-06" db="EMBL/GenBank/DDBJ databases">
        <title>Comparative genomics of Bradyrhizobium nodulating Arachidis hypogaea.</title>
        <authorList>
            <person name="Li Y."/>
        </authorList>
    </citation>
    <scope>NUCLEOTIDE SEQUENCE [LARGE SCALE GENOMIC DNA]</scope>
    <source>
        <strain evidence="1 2">CCBAU 051107</strain>
    </source>
</reference>
<dbReference type="RefSeq" id="WP_092219797.1">
    <property type="nucleotide sequence ID" value="NZ_CP030050.1"/>
</dbReference>
<dbReference type="AlphaFoldDB" id="A0AAE7NPY5"/>
<evidence type="ECO:0000313" key="2">
    <source>
        <dbReference type="Proteomes" id="UP000594015"/>
    </source>
</evidence>
<dbReference type="EMBL" id="CP030050">
    <property type="protein sequence ID" value="QOZ66514.1"/>
    <property type="molecule type" value="Genomic_DNA"/>
</dbReference>
<gene>
    <name evidence="1" type="ORF">WN72_09080</name>
</gene>
<proteinExistence type="predicted"/>
<dbReference type="KEGG" id="barh:WN72_09080"/>
<protein>
    <submittedName>
        <fullName evidence="1">Uncharacterized protein</fullName>
    </submittedName>
</protein>
<accession>A0AAE7NPY5</accession>
<organism evidence="1 2">
    <name type="scientific">Bradyrhizobium arachidis</name>
    <dbReference type="NCBI Taxonomy" id="858423"/>
    <lineage>
        <taxon>Bacteria</taxon>
        <taxon>Pseudomonadati</taxon>
        <taxon>Pseudomonadota</taxon>
        <taxon>Alphaproteobacteria</taxon>
        <taxon>Hyphomicrobiales</taxon>
        <taxon>Nitrobacteraceae</taxon>
        <taxon>Bradyrhizobium</taxon>
    </lineage>
</organism>